<gene>
    <name evidence="1" type="ORF">ACFSFW_06240</name>
</gene>
<dbReference type="SUPFAM" id="SSF53448">
    <property type="entry name" value="Nucleotide-diphospho-sugar transferases"/>
    <property type="match status" value="1"/>
</dbReference>
<proteinExistence type="predicted"/>
<name>A0ABW4MJZ1_9BACI</name>
<comment type="caution">
    <text evidence="1">The sequence shown here is derived from an EMBL/GenBank/DDBJ whole genome shotgun (WGS) entry which is preliminary data.</text>
</comment>
<dbReference type="PANTHER" id="PTHR43630:SF2">
    <property type="entry name" value="GLYCOSYLTRANSFERASE"/>
    <property type="match status" value="1"/>
</dbReference>
<dbReference type="EMBL" id="JBHUEK010000008">
    <property type="protein sequence ID" value="MFD1778261.1"/>
    <property type="molecule type" value="Genomic_DNA"/>
</dbReference>
<organism evidence="1 2">
    <name type="scientific">Fredinandcohnia salidurans</name>
    <dbReference type="NCBI Taxonomy" id="2595041"/>
    <lineage>
        <taxon>Bacteria</taxon>
        <taxon>Bacillati</taxon>
        <taxon>Bacillota</taxon>
        <taxon>Bacilli</taxon>
        <taxon>Bacillales</taxon>
        <taxon>Bacillaceae</taxon>
        <taxon>Fredinandcohnia</taxon>
    </lineage>
</organism>
<protein>
    <submittedName>
        <fullName evidence="1">Glycosyl transferase family 2</fullName>
    </submittedName>
</protein>
<evidence type="ECO:0000313" key="1">
    <source>
        <dbReference type="EMBL" id="MFD1778261.1"/>
    </source>
</evidence>
<accession>A0ABW4MJZ1</accession>
<reference evidence="2" key="1">
    <citation type="journal article" date="2019" name="Int. J. Syst. Evol. Microbiol.">
        <title>The Global Catalogue of Microorganisms (GCM) 10K type strain sequencing project: providing services to taxonomists for standard genome sequencing and annotation.</title>
        <authorList>
            <consortium name="The Broad Institute Genomics Platform"/>
            <consortium name="The Broad Institute Genome Sequencing Center for Infectious Disease"/>
            <person name="Wu L."/>
            <person name="Ma J."/>
        </authorList>
    </citation>
    <scope>NUCLEOTIDE SEQUENCE [LARGE SCALE GENOMIC DNA]</scope>
    <source>
        <strain evidence="2">CCUG 15531</strain>
    </source>
</reference>
<dbReference type="PANTHER" id="PTHR43630">
    <property type="entry name" value="POLY-BETA-1,6-N-ACETYL-D-GLUCOSAMINE SYNTHASE"/>
    <property type="match status" value="1"/>
</dbReference>
<dbReference type="Proteomes" id="UP001597227">
    <property type="component" value="Unassembled WGS sequence"/>
</dbReference>
<evidence type="ECO:0000313" key="2">
    <source>
        <dbReference type="Proteomes" id="UP001597227"/>
    </source>
</evidence>
<dbReference type="InterPro" id="IPR029044">
    <property type="entry name" value="Nucleotide-diphossugar_trans"/>
</dbReference>
<dbReference type="Gene3D" id="1.25.40.10">
    <property type="entry name" value="Tetratricopeptide repeat domain"/>
    <property type="match status" value="1"/>
</dbReference>
<keyword evidence="1" id="KW-0808">Transferase</keyword>
<dbReference type="SUPFAM" id="SSF48452">
    <property type="entry name" value="TPR-like"/>
    <property type="match status" value="1"/>
</dbReference>
<dbReference type="InterPro" id="IPR011990">
    <property type="entry name" value="TPR-like_helical_dom_sf"/>
</dbReference>
<keyword evidence="2" id="KW-1185">Reference proteome</keyword>
<dbReference type="Gene3D" id="3.90.550.10">
    <property type="entry name" value="Spore Coat Polysaccharide Biosynthesis Protein SpsA, Chain A"/>
    <property type="match status" value="1"/>
</dbReference>
<dbReference type="RefSeq" id="WP_388036198.1">
    <property type="nucleotide sequence ID" value="NZ_JBHUEK010000008.1"/>
</dbReference>
<dbReference type="GO" id="GO:0016740">
    <property type="term" value="F:transferase activity"/>
    <property type="evidence" value="ECO:0007669"/>
    <property type="project" value="UniProtKB-KW"/>
</dbReference>
<sequence>MDKKLRVAVYAICKNEEQFVDEWMDSMQEADVIVVADTGSTDKTVEKLKARGAQVYSIKIDPWRFDLPRNISLNFVPEDVDVCVCTDLDEVFEPGWRGEIEKAWTEKTTRINYMYTWKFNPDGSRGSTFWRGKIHRRHGYRWVHPVHEVLYYYGPGEENIVWERNIQLNHFPDNTKSRGQYLPLLELSVKEHPDYLVNLFYLGREYMYYNKWEESMKTLEIFLNKPEATWNDQRSAAMRFIARGHLKKGNTVEAISWFYKAIAEAPHLREPYVEMAKLAHSEKNWPLVYAMVENGLRITTKKATYLTEASAWDYTLYDLGALSCYYLGMLEKSVEFSKKALEMAPENVRLQNNYNLIKNAMER</sequence>